<dbReference type="Gene3D" id="3.90.1200.10">
    <property type="match status" value="1"/>
</dbReference>
<gene>
    <name evidence="7" type="primary">mtnK</name>
    <name evidence="7" type="ORF">HRbin17_00610</name>
</gene>
<name>A0A2H5XA97_9BACT</name>
<evidence type="ECO:0000256" key="1">
    <source>
        <dbReference type="ARBA" id="ARBA00010165"/>
    </source>
</evidence>
<evidence type="ECO:0000256" key="5">
    <source>
        <dbReference type="ARBA" id="ARBA00022840"/>
    </source>
</evidence>
<dbReference type="EMBL" id="BEHT01000006">
    <property type="protein sequence ID" value="GBC98113.1"/>
    <property type="molecule type" value="Genomic_DNA"/>
</dbReference>
<dbReference type="AlphaFoldDB" id="A0A2H5XA97"/>
<keyword evidence="4 7" id="KW-0418">Kinase</keyword>
<dbReference type="InterPro" id="IPR002575">
    <property type="entry name" value="Aminoglycoside_PTrfase"/>
</dbReference>
<evidence type="ECO:0000313" key="8">
    <source>
        <dbReference type="Proteomes" id="UP000236173"/>
    </source>
</evidence>
<keyword evidence="2 7" id="KW-0808">Transferase</keyword>
<proteinExistence type="inferred from homology"/>
<evidence type="ECO:0000259" key="6">
    <source>
        <dbReference type="Pfam" id="PF01636"/>
    </source>
</evidence>
<dbReference type="PANTHER" id="PTHR34273">
    <property type="entry name" value="METHYLTHIORIBOSE KINASE"/>
    <property type="match status" value="1"/>
</dbReference>
<evidence type="ECO:0000256" key="4">
    <source>
        <dbReference type="ARBA" id="ARBA00022777"/>
    </source>
</evidence>
<accession>A0A2H5XA97</accession>
<dbReference type="GO" id="GO:0005524">
    <property type="term" value="F:ATP binding"/>
    <property type="evidence" value="ECO:0007669"/>
    <property type="project" value="UniProtKB-KW"/>
</dbReference>
<evidence type="ECO:0000313" key="7">
    <source>
        <dbReference type="EMBL" id="GBC98113.1"/>
    </source>
</evidence>
<dbReference type="EC" id="2.7.1.100" evidence="7"/>
<keyword evidence="3" id="KW-0547">Nucleotide-binding</keyword>
<feature type="domain" description="Aminoglycoside phosphotransferase" evidence="6">
    <location>
        <begin position="25"/>
        <end position="234"/>
    </location>
</feature>
<keyword evidence="5" id="KW-0067">ATP-binding</keyword>
<evidence type="ECO:0000256" key="2">
    <source>
        <dbReference type="ARBA" id="ARBA00022679"/>
    </source>
</evidence>
<dbReference type="SUPFAM" id="SSF56112">
    <property type="entry name" value="Protein kinase-like (PK-like)"/>
    <property type="match status" value="1"/>
</dbReference>
<comment type="caution">
    <text evidence="7">The sequence shown here is derived from an EMBL/GenBank/DDBJ whole genome shotgun (WGS) entry which is preliminary data.</text>
</comment>
<reference evidence="8" key="1">
    <citation type="submission" date="2017-09" db="EMBL/GenBank/DDBJ databases">
        <title>Metaegenomics of thermophilic ammonia-oxidizing enrichment culture.</title>
        <authorList>
            <person name="Kato S."/>
            <person name="Suzuki K."/>
        </authorList>
    </citation>
    <scope>NUCLEOTIDE SEQUENCE [LARGE SCALE GENOMIC DNA]</scope>
</reference>
<dbReference type="GO" id="GO:0046522">
    <property type="term" value="F:S-methyl-5-thioribose kinase activity"/>
    <property type="evidence" value="ECO:0007669"/>
    <property type="project" value="UniProtKB-EC"/>
</dbReference>
<dbReference type="Pfam" id="PF01636">
    <property type="entry name" value="APH"/>
    <property type="match status" value="1"/>
</dbReference>
<comment type="similarity">
    <text evidence="1">Belongs to the methylthioribose kinase family.</text>
</comment>
<protein>
    <submittedName>
        <fullName evidence="7">Methylthioribose kinase</fullName>
        <ecNumber evidence="7">2.7.1.100</ecNumber>
    </submittedName>
</protein>
<dbReference type="Gene3D" id="3.30.200.20">
    <property type="entry name" value="Phosphorylase Kinase, domain 1"/>
    <property type="match status" value="1"/>
</dbReference>
<evidence type="ECO:0000256" key="3">
    <source>
        <dbReference type="ARBA" id="ARBA00022741"/>
    </source>
</evidence>
<sequence length="332" mass="37393">MDADLQAVEQLVRRRLPPTDAAVRLTVLGGGVSNLVVKVQVGDEAFVVKQALGQLRVQDEWVADRSRILREAACLRALRQFVGTDVAPQVLWEDRDHFACALECAPNGSRTWKQDLLSGIVDPTVTERVAHTLARLHWATCDRPQVQRDFGDLSNFVELRIDPYFVTIAQRHPDLKAPIEAATAPLLTVRRCLVHGDYSPKNLLLLPDGRLWVLDCEVAHYGNPAFDIAFCTNHLLLKAIHLRSLKHLNEAVRLWSVYWSEVGLPDRTDRERDAVRTLAALMLARVDGKSPVEYLTDEGRQTVRWIARQLIADGTDHFEAVQTAVADALRRR</sequence>
<organism evidence="7 8">
    <name type="scientific">Candidatus Fervidibacter japonicus</name>
    <dbReference type="NCBI Taxonomy" id="2035412"/>
    <lineage>
        <taxon>Bacteria</taxon>
        <taxon>Candidatus Fervidibacterota</taxon>
        <taxon>Candidatus Fervidibacter</taxon>
    </lineage>
</organism>
<dbReference type="PANTHER" id="PTHR34273:SF2">
    <property type="entry name" value="METHYLTHIORIBOSE KINASE"/>
    <property type="match status" value="1"/>
</dbReference>
<dbReference type="InterPro" id="IPR011009">
    <property type="entry name" value="Kinase-like_dom_sf"/>
</dbReference>
<dbReference type="Proteomes" id="UP000236173">
    <property type="component" value="Unassembled WGS sequence"/>
</dbReference>